<dbReference type="Pfam" id="PF00653">
    <property type="entry name" value="BIR"/>
    <property type="match status" value="1"/>
</dbReference>
<dbReference type="WBParaSite" id="maker-uti_cns_0009795-snap-gene-0.3-mRNA-1">
    <property type="protein sequence ID" value="maker-uti_cns_0009795-snap-gene-0.3-mRNA-1"/>
    <property type="gene ID" value="maker-uti_cns_0009795-snap-gene-0.3"/>
</dbReference>
<evidence type="ECO:0000313" key="2">
    <source>
        <dbReference type="WBParaSite" id="maker-uti_cns_0009795-snap-gene-0.3-mRNA-1"/>
    </source>
</evidence>
<dbReference type="AlphaFoldDB" id="A0A1I8I3L2"/>
<sequence length="174" mass="18777">PKDPPQCSTSRWLRHNSVHIKILKTDSIVLGDTVLLSDRELSDVTEERKQWHVFCSGSLLHAVVASKRPEFAPHSLRCQSGASEAAAAAGLFLDAASGDLRCFLCDCRLPSADPGSRDSPLAAHAAASPDCQLARLLRLLCCRRSGEPLVARDAELVARDASELGRAAERLLGR</sequence>
<proteinExistence type="predicted"/>
<keyword evidence="1" id="KW-1185">Reference proteome</keyword>
<dbReference type="InterPro" id="IPR001370">
    <property type="entry name" value="BIR_rpt"/>
</dbReference>
<accession>A0A1I8I3L2</accession>
<dbReference type="SUPFAM" id="SSF57924">
    <property type="entry name" value="Inhibitor of apoptosis (IAP) repeat"/>
    <property type="match status" value="1"/>
</dbReference>
<name>A0A1I8I3L2_9PLAT</name>
<dbReference type="PROSITE" id="PS50143">
    <property type="entry name" value="BIR_REPEAT_2"/>
    <property type="match status" value="1"/>
</dbReference>
<reference evidence="2" key="1">
    <citation type="submission" date="2016-11" db="UniProtKB">
        <authorList>
            <consortium name="WormBaseParasite"/>
        </authorList>
    </citation>
    <scope>IDENTIFICATION</scope>
</reference>
<dbReference type="Gene3D" id="1.10.1170.10">
    <property type="entry name" value="Inhibitor Of Apoptosis Protein (2mihbC-IAP-1), Chain A"/>
    <property type="match status" value="1"/>
</dbReference>
<protein>
    <submittedName>
        <fullName evidence="2">RING-type E3 ubiquitin transferase</fullName>
    </submittedName>
</protein>
<evidence type="ECO:0000313" key="1">
    <source>
        <dbReference type="Proteomes" id="UP000095280"/>
    </source>
</evidence>
<dbReference type="Proteomes" id="UP000095280">
    <property type="component" value="Unplaced"/>
</dbReference>
<organism evidence="1 2">
    <name type="scientific">Macrostomum lignano</name>
    <dbReference type="NCBI Taxonomy" id="282301"/>
    <lineage>
        <taxon>Eukaryota</taxon>
        <taxon>Metazoa</taxon>
        <taxon>Spiralia</taxon>
        <taxon>Lophotrochozoa</taxon>
        <taxon>Platyhelminthes</taxon>
        <taxon>Rhabditophora</taxon>
        <taxon>Macrostomorpha</taxon>
        <taxon>Macrostomida</taxon>
        <taxon>Macrostomidae</taxon>
        <taxon>Macrostomum</taxon>
    </lineage>
</organism>